<dbReference type="PANTHER" id="PTHR11439">
    <property type="entry name" value="GAG-POL-RELATED RETROTRANSPOSON"/>
    <property type="match status" value="1"/>
</dbReference>
<gene>
    <name evidence="4" type="ORF">Tci_062558</name>
</gene>
<proteinExistence type="predicted"/>
<feature type="compositionally biased region" description="Basic and acidic residues" evidence="2">
    <location>
        <begin position="1329"/>
        <end position="1340"/>
    </location>
</feature>
<reference evidence="4" key="1">
    <citation type="journal article" date="2019" name="Sci. Rep.">
        <title>Draft genome of Tanacetum cinerariifolium, the natural source of mosquito coil.</title>
        <authorList>
            <person name="Yamashiro T."/>
            <person name="Shiraishi A."/>
            <person name="Satake H."/>
            <person name="Nakayama K."/>
        </authorList>
    </citation>
    <scope>NUCLEOTIDE SEQUENCE</scope>
</reference>
<protein>
    <recommendedName>
        <fullName evidence="3">Reverse transcriptase Ty1/copia-type domain-containing protein</fullName>
    </recommendedName>
</protein>
<keyword evidence="1" id="KW-0175">Coiled coil</keyword>
<evidence type="ECO:0000256" key="2">
    <source>
        <dbReference type="SAM" id="MobiDB-lite"/>
    </source>
</evidence>
<evidence type="ECO:0000256" key="1">
    <source>
        <dbReference type="SAM" id="Coils"/>
    </source>
</evidence>
<dbReference type="InterPro" id="IPR013103">
    <property type="entry name" value="RVT_2"/>
</dbReference>
<organism evidence="4">
    <name type="scientific">Tanacetum cinerariifolium</name>
    <name type="common">Dalmatian daisy</name>
    <name type="synonym">Chrysanthemum cinerariifolium</name>
    <dbReference type="NCBI Taxonomy" id="118510"/>
    <lineage>
        <taxon>Eukaryota</taxon>
        <taxon>Viridiplantae</taxon>
        <taxon>Streptophyta</taxon>
        <taxon>Embryophyta</taxon>
        <taxon>Tracheophyta</taxon>
        <taxon>Spermatophyta</taxon>
        <taxon>Magnoliopsida</taxon>
        <taxon>eudicotyledons</taxon>
        <taxon>Gunneridae</taxon>
        <taxon>Pentapetalae</taxon>
        <taxon>asterids</taxon>
        <taxon>campanulids</taxon>
        <taxon>Asterales</taxon>
        <taxon>Asteraceae</taxon>
        <taxon>Asteroideae</taxon>
        <taxon>Anthemideae</taxon>
        <taxon>Anthemidinae</taxon>
        <taxon>Tanacetum</taxon>
    </lineage>
</organism>
<feature type="domain" description="Reverse transcriptase Ty1/copia-type" evidence="3">
    <location>
        <begin position="657"/>
        <end position="752"/>
    </location>
</feature>
<feature type="region of interest" description="Disordered" evidence="2">
    <location>
        <begin position="1314"/>
        <end position="1340"/>
    </location>
</feature>
<dbReference type="PANTHER" id="PTHR11439:SF495">
    <property type="entry name" value="REVERSE TRANSCRIPTASE, RNA-DEPENDENT DNA POLYMERASE-RELATED"/>
    <property type="match status" value="1"/>
</dbReference>
<accession>A0A6L2NWK1</accession>
<feature type="coiled-coil region" evidence="1">
    <location>
        <begin position="1155"/>
        <end position="1186"/>
    </location>
</feature>
<dbReference type="Pfam" id="PF07727">
    <property type="entry name" value="RVT_2"/>
    <property type="match status" value="1"/>
</dbReference>
<sequence>MYSGSDSGRCNEETWNRITNLSGDDVADFVIALKMFTKSLVIQKRVGNLQLGVERYQKKINVTKPDTKRPDLRKRHPYTPYQDPQEFIYVNSLERNRHHQEYPHEVPAKEKMEFFGKEKSSLHDQGNQQAAEGKKDDAKLGKIYWSKNENKGIVPTEMELVLEQTQQGTSYEVSVSVEGVEELKRKVKIKGEKKEALFTLRQKPGNLCDSIRIKLVTSGKKRWCDSLRIKLVPVTHWFTPIMLYALKCSDNKNMLSFMNLIHIVGFKGLDGITTAQIYEPTFEKEKLDMKNEMKAKGTLFIALPNKDQIKFHSYKDAKLLMEAIEKRAIKNQENRGKEYDRKTVPVENTTENALIAQDGIGGYDWSYQAEEEYPTNYTLMVLTSSGSSSSLDFKTNIKCFQNRTFISHKALQQVFSYKKTIFNKMVNTVRVKDTTARERVVGNSQQKEYKEKGFIDNGKGRISCKGKIKTGTLDFDDVYFTKDNIVASQAKKKKKLEREYILIPICTTNPLNSQGPKDSAVDAAKKAIEVDESRVLDNGGQDDQVTSSEFEGLLQQERQPKHINGTNSVGPSFANTASPSQINAAGTPAMEEEVDINNVVSSNTTPDAPLTKFLKDHPKDQLIGSLETPVQIRQMTKINEEHGLISSVQKLRRTNHKDFQNLARIEAIRLFLADVSFKDFIVYQMYVKSAFLYGKIEKDVYVFQPPGFEDPNFPDKVYKVEKALYGLHQAPRACQEKYVADILKKFDFTIVKTASTPMEPNKALVKDAEAEDVDVHLYRSMIGSLTYLTASRPNITFVVCACARFQVTPKTSHLHAMKRIFRYLKGHPKLGLWYPRDSPFDLEAYFDSDYARASLDRKSTTGEYVAAASCCGRVLWIQNQMVDYGFNLMNTKIYIDNEIKTVNDDVRLQALVDEKKVLVNEASIRRDIRLNDAEGTACLPNDAIFEGLARMGYGKPSQKLTFYKAFFSPQWKFLIHTILQCLSAKTTAWNEFSSTVASTNQAAEIEKLKKRVKKIEGKKKKRTHGLRRLYKGRIAEIDANEDFFLINETAQDQGRIKDQELFRVHDLDGDEVFVYVTTSENVEQDATIAESVEGIAAATTLQISKDRITLAQTLMEIKAVKPKAKRVTIQEPSKFRTTSPPQPSQPPQAKDNEVARKLEAEMKSKMKKEERIAREKNEANRDVIEEWDDVQATIDVDRQLTEQIQAQEREQLSIEERSKLLHELIKSRKKYFAIKISEEIKNKPPTKPQQKSLMCIYMKNIKGFKQNDFKGKSFDDIKKMFDKVYKRVNTFMDMNTENVEESLKKTQAVTQAEVTKDSSKRAAQGLEQESAKKQKLNKQEQAKVADDDIAELKRCLEIVFEDDDDVAIEATPLSSKSPTIVDYKIYKEGKKSYFKIIRAYGNSQNYLTFGTMFKNFNR</sequence>
<evidence type="ECO:0000313" key="4">
    <source>
        <dbReference type="EMBL" id="GEU90580.1"/>
    </source>
</evidence>
<name>A0A6L2NWK1_TANCI</name>
<feature type="region of interest" description="Disordered" evidence="2">
    <location>
        <begin position="1125"/>
        <end position="1152"/>
    </location>
</feature>
<dbReference type="EMBL" id="BKCJ010010216">
    <property type="protein sequence ID" value="GEU90580.1"/>
    <property type="molecule type" value="Genomic_DNA"/>
</dbReference>
<evidence type="ECO:0000259" key="3">
    <source>
        <dbReference type="Pfam" id="PF07727"/>
    </source>
</evidence>
<comment type="caution">
    <text evidence="4">The sequence shown here is derived from an EMBL/GenBank/DDBJ whole genome shotgun (WGS) entry which is preliminary data.</text>
</comment>